<gene>
    <name evidence="9" type="ORF">ASPVEDRAFT_149127</name>
</gene>
<evidence type="ECO:0000256" key="5">
    <source>
        <dbReference type="ARBA" id="ARBA00038359"/>
    </source>
</evidence>
<evidence type="ECO:0000259" key="8">
    <source>
        <dbReference type="Pfam" id="PF20684"/>
    </source>
</evidence>
<dbReference type="AlphaFoldDB" id="A0A1L9PFD1"/>
<feature type="transmembrane region" description="Helical" evidence="7">
    <location>
        <begin position="401"/>
        <end position="423"/>
    </location>
</feature>
<feature type="compositionally biased region" description="Basic and acidic residues" evidence="6">
    <location>
        <begin position="663"/>
        <end position="674"/>
    </location>
</feature>
<dbReference type="PANTHER" id="PTHR33048:SF163">
    <property type="entry name" value="INTEGRAL MEMBRANE PROTEIN (AFU_ORTHOLOGUE AFUA_8G05510)"/>
    <property type="match status" value="1"/>
</dbReference>
<evidence type="ECO:0000256" key="6">
    <source>
        <dbReference type="SAM" id="MobiDB-lite"/>
    </source>
</evidence>
<feature type="transmembrane region" description="Helical" evidence="7">
    <location>
        <begin position="455"/>
        <end position="473"/>
    </location>
</feature>
<dbReference type="RefSeq" id="XP_040665917.1">
    <property type="nucleotide sequence ID" value="XM_040808190.1"/>
</dbReference>
<dbReference type="GO" id="GO:0016020">
    <property type="term" value="C:membrane"/>
    <property type="evidence" value="ECO:0007669"/>
    <property type="project" value="UniProtKB-SubCell"/>
</dbReference>
<dbReference type="Proteomes" id="UP000184073">
    <property type="component" value="Unassembled WGS sequence"/>
</dbReference>
<proteinExistence type="inferred from homology"/>
<feature type="compositionally biased region" description="Basic and acidic residues" evidence="6">
    <location>
        <begin position="599"/>
        <end position="609"/>
    </location>
</feature>
<feature type="transmembrane region" description="Helical" evidence="7">
    <location>
        <begin position="485"/>
        <end position="505"/>
    </location>
</feature>
<dbReference type="EMBL" id="KV878127">
    <property type="protein sequence ID" value="OJJ00155.1"/>
    <property type="molecule type" value="Genomic_DNA"/>
</dbReference>
<accession>A0A1L9PFD1</accession>
<feature type="transmembrane region" description="Helical" evidence="7">
    <location>
        <begin position="287"/>
        <end position="310"/>
    </location>
</feature>
<feature type="transmembrane region" description="Helical" evidence="7">
    <location>
        <begin position="322"/>
        <end position="348"/>
    </location>
</feature>
<feature type="transmembrane region" description="Helical" evidence="7">
    <location>
        <begin position="368"/>
        <end position="389"/>
    </location>
</feature>
<dbReference type="InterPro" id="IPR052337">
    <property type="entry name" value="SAT4-like"/>
</dbReference>
<protein>
    <recommendedName>
        <fullName evidence="8">Rhodopsin domain-containing protein</fullName>
    </recommendedName>
</protein>
<feature type="region of interest" description="Disordered" evidence="6">
    <location>
        <begin position="562"/>
        <end position="674"/>
    </location>
</feature>
<evidence type="ECO:0000256" key="7">
    <source>
        <dbReference type="SAM" id="Phobius"/>
    </source>
</evidence>
<sequence length="674" mass="75244">MFANWSPKECARWQGRLNNWFNQRVYDNVDARTRREFQALMDSFPLDSLTFDHNCLDATFGIRHNPSGGGIWELRDSELVPVSQCVLAFEQEDTDPASSSLWTKTLIRTRLSAILQFLTDINDGTVSSIADINAGYWKFEKSQVRRWTKYKGSRVFLNCSANYMLWHGGPQELDVSLVVVEAAREGNALSAMRMALPSMGMIHRARKDADRLNCSVFGIGTDGYQWVFAAIDNNSEYSWISIEWDTLENQTQIVSHLSRIMRRTAFLAAGSINIPGPSVNRVDDIDYQIWIGTVVTVVAATVAVTLRFVSRHLARSGYWWDDWVIVASLIVNWGMAATRWAQVLLFGFGRHNEDNAVESIVGYQKSFMAIQIVYFTNAVLTKSSLLLFYQRIFGIVKSFRYTLWISWFLITGYFVACVIASIAGCNPPSYIWDRFRDPNTPGGCFDEVAFFRWNGLANLLLDVLMLVLPLPMVWRMRTSRRQKVLLTGIFLMGSFVCVVSLLRIISFDVSDRRDPTYTQVPSSTWSSVEQGIGIVCACLPTLRPLRRLCACGGRFRRDSWKRSASSTSASNSNSNSNRSSGFERRGVVQMGAGGGGDGHCGEGEGRRWADYAGPGLRPGPGSNPGTDPGSGFEHGRGLDPDRDPVGAYAHPGLWGEIETGSGVDERGITARGEV</sequence>
<evidence type="ECO:0000256" key="1">
    <source>
        <dbReference type="ARBA" id="ARBA00004141"/>
    </source>
</evidence>
<dbReference type="PANTHER" id="PTHR33048">
    <property type="entry name" value="PTH11-LIKE INTEGRAL MEMBRANE PROTEIN (AFU_ORTHOLOGUE AFUA_5G11245)"/>
    <property type="match status" value="1"/>
</dbReference>
<dbReference type="VEuPathDB" id="FungiDB:ASPVEDRAFT_149127"/>
<name>A0A1L9PFD1_ASPVE</name>
<dbReference type="Pfam" id="PF20684">
    <property type="entry name" value="Fung_rhodopsin"/>
    <property type="match status" value="1"/>
</dbReference>
<organism evidence="9 10">
    <name type="scientific">Aspergillus versicolor CBS 583.65</name>
    <dbReference type="NCBI Taxonomy" id="1036611"/>
    <lineage>
        <taxon>Eukaryota</taxon>
        <taxon>Fungi</taxon>
        <taxon>Dikarya</taxon>
        <taxon>Ascomycota</taxon>
        <taxon>Pezizomycotina</taxon>
        <taxon>Eurotiomycetes</taxon>
        <taxon>Eurotiomycetidae</taxon>
        <taxon>Eurotiales</taxon>
        <taxon>Aspergillaceae</taxon>
        <taxon>Aspergillus</taxon>
        <taxon>Aspergillus subgen. Nidulantes</taxon>
    </lineage>
</organism>
<dbReference type="InterPro" id="IPR049326">
    <property type="entry name" value="Rhodopsin_dom_fungi"/>
</dbReference>
<evidence type="ECO:0000256" key="2">
    <source>
        <dbReference type="ARBA" id="ARBA00022692"/>
    </source>
</evidence>
<evidence type="ECO:0000256" key="4">
    <source>
        <dbReference type="ARBA" id="ARBA00023136"/>
    </source>
</evidence>
<feature type="domain" description="Rhodopsin" evidence="8">
    <location>
        <begin position="306"/>
        <end position="546"/>
    </location>
</feature>
<evidence type="ECO:0000256" key="3">
    <source>
        <dbReference type="ARBA" id="ARBA00022989"/>
    </source>
</evidence>
<feature type="compositionally biased region" description="Low complexity" evidence="6">
    <location>
        <begin position="562"/>
        <end position="580"/>
    </location>
</feature>
<keyword evidence="2 7" id="KW-0812">Transmembrane</keyword>
<evidence type="ECO:0000313" key="9">
    <source>
        <dbReference type="EMBL" id="OJJ00155.1"/>
    </source>
</evidence>
<dbReference type="GeneID" id="63723701"/>
<feature type="compositionally biased region" description="Basic and acidic residues" evidence="6">
    <location>
        <begin position="633"/>
        <end position="644"/>
    </location>
</feature>
<reference evidence="10" key="1">
    <citation type="journal article" date="2017" name="Genome Biol.">
        <title>Comparative genomics reveals high biological diversity and specific adaptations in the industrially and medically important fungal genus Aspergillus.</title>
        <authorList>
            <person name="de Vries R.P."/>
            <person name="Riley R."/>
            <person name="Wiebenga A."/>
            <person name="Aguilar-Osorio G."/>
            <person name="Amillis S."/>
            <person name="Uchima C.A."/>
            <person name="Anderluh G."/>
            <person name="Asadollahi M."/>
            <person name="Askin M."/>
            <person name="Barry K."/>
            <person name="Battaglia E."/>
            <person name="Bayram O."/>
            <person name="Benocci T."/>
            <person name="Braus-Stromeyer S.A."/>
            <person name="Caldana C."/>
            <person name="Canovas D."/>
            <person name="Cerqueira G.C."/>
            <person name="Chen F."/>
            <person name="Chen W."/>
            <person name="Choi C."/>
            <person name="Clum A."/>
            <person name="Dos Santos R.A."/>
            <person name="Damasio A.R."/>
            <person name="Diallinas G."/>
            <person name="Emri T."/>
            <person name="Fekete E."/>
            <person name="Flipphi M."/>
            <person name="Freyberg S."/>
            <person name="Gallo A."/>
            <person name="Gournas C."/>
            <person name="Habgood R."/>
            <person name="Hainaut M."/>
            <person name="Harispe M.L."/>
            <person name="Henrissat B."/>
            <person name="Hilden K.S."/>
            <person name="Hope R."/>
            <person name="Hossain A."/>
            <person name="Karabika E."/>
            <person name="Karaffa L."/>
            <person name="Karanyi Z."/>
            <person name="Krasevec N."/>
            <person name="Kuo A."/>
            <person name="Kusch H."/>
            <person name="LaButti K."/>
            <person name="Lagendijk E.L."/>
            <person name="Lapidus A."/>
            <person name="Levasseur A."/>
            <person name="Lindquist E."/>
            <person name="Lipzen A."/>
            <person name="Logrieco A.F."/>
            <person name="MacCabe A."/>
            <person name="Maekelae M.R."/>
            <person name="Malavazi I."/>
            <person name="Melin P."/>
            <person name="Meyer V."/>
            <person name="Mielnichuk N."/>
            <person name="Miskei M."/>
            <person name="Molnar A.P."/>
            <person name="Mule G."/>
            <person name="Ngan C.Y."/>
            <person name="Orejas M."/>
            <person name="Orosz E."/>
            <person name="Ouedraogo J.P."/>
            <person name="Overkamp K.M."/>
            <person name="Park H.-S."/>
            <person name="Perrone G."/>
            <person name="Piumi F."/>
            <person name="Punt P.J."/>
            <person name="Ram A.F."/>
            <person name="Ramon A."/>
            <person name="Rauscher S."/>
            <person name="Record E."/>
            <person name="Riano-Pachon D.M."/>
            <person name="Robert V."/>
            <person name="Roehrig J."/>
            <person name="Ruller R."/>
            <person name="Salamov A."/>
            <person name="Salih N.S."/>
            <person name="Samson R.A."/>
            <person name="Sandor E."/>
            <person name="Sanguinetti M."/>
            <person name="Schuetze T."/>
            <person name="Sepcic K."/>
            <person name="Shelest E."/>
            <person name="Sherlock G."/>
            <person name="Sophianopoulou V."/>
            <person name="Squina F.M."/>
            <person name="Sun H."/>
            <person name="Susca A."/>
            <person name="Todd R.B."/>
            <person name="Tsang A."/>
            <person name="Unkles S.E."/>
            <person name="van de Wiele N."/>
            <person name="van Rossen-Uffink D."/>
            <person name="Oliveira J.V."/>
            <person name="Vesth T.C."/>
            <person name="Visser J."/>
            <person name="Yu J.-H."/>
            <person name="Zhou M."/>
            <person name="Andersen M.R."/>
            <person name="Archer D.B."/>
            <person name="Baker S.E."/>
            <person name="Benoit I."/>
            <person name="Brakhage A.A."/>
            <person name="Braus G.H."/>
            <person name="Fischer R."/>
            <person name="Frisvad J.C."/>
            <person name="Goldman G.H."/>
            <person name="Houbraken J."/>
            <person name="Oakley B."/>
            <person name="Pocsi I."/>
            <person name="Scazzocchio C."/>
            <person name="Seiboth B."/>
            <person name="vanKuyk P.A."/>
            <person name="Wortman J."/>
            <person name="Dyer P.S."/>
            <person name="Grigoriev I.V."/>
        </authorList>
    </citation>
    <scope>NUCLEOTIDE SEQUENCE [LARGE SCALE GENOMIC DNA]</scope>
    <source>
        <strain evidence="10">CBS 583.65</strain>
    </source>
</reference>
<comment type="similarity">
    <text evidence="5">Belongs to the SAT4 family.</text>
</comment>
<evidence type="ECO:0000313" key="10">
    <source>
        <dbReference type="Proteomes" id="UP000184073"/>
    </source>
</evidence>
<comment type="subcellular location">
    <subcellularLocation>
        <location evidence="1">Membrane</location>
        <topology evidence="1">Multi-pass membrane protein</topology>
    </subcellularLocation>
</comment>
<dbReference type="OrthoDB" id="4445430at2759"/>
<keyword evidence="10" id="KW-1185">Reference proteome</keyword>
<keyword evidence="4 7" id="KW-0472">Membrane</keyword>
<keyword evidence="3 7" id="KW-1133">Transmembrane helix</keyword>